<organism evidence="1 2">
    <name type="scientific">Cryptomonas paramaecium</name>
    <dbReference type="NCBI Taxonomy" id="2898"/>
    <lineage>
        <taxon>Eukaryota</taxon>
        <taxon>Cryptophyceae</taxon>
        <taxon>Cryptomonadales</taxon>
        <taxon>Cryptomonadaceae</taxon>
        <taxon>Cryptomonas</taxon>
    </lineage>
</organism>
<dbReference type="Proteomes" id="UP000243423">
    <property type="component" value="Nucleomorph 3"/>
</dbReference>
<dbReference type="AlphaFoldDB" id="F2HI54"/>
<dbReference type="EMBL" id="CP002174">
    <property type="protein sequence ID" value="AEA39117.1"/>
    <property type="molecule type" value="Genomic_DNA"/>
</dbReference>
<dbReference type="GeneID" id="10447376"/>
<evidence type="ECO:0000313" key="2">
    <source>
        <dbReference type="Proteomes" id="UP000243423"/>
    </source>
</evidence>
<reference evidence="1 2" key="1">
    <citation type="journal article" date="2011" name="Genome Biol. Evol.">
        <title>Complete nucleomorph genome sequence of the nonphotosynthetic alga Cryptomonas paramecium reveals a core nucleomorph gene set.</title>
        <authorList>
            <person name="Tanifuji G."/>
            <person name="Onodera N.T."/>
            <person name="Wheeler T.J."/>
            <person name="Dlutek M."/>
            <person name="Donaher N."/>
            <person name="Archibald J.M."/>
        </authorList>
    </citation>
    <scope>NUCLEOTIDE SEQUENCE [LARGE SCALE GENOMIC DNA]</scope>
    <source>
        <strain evidence="1 2">CCAP977/2A</strain>
    </source>
</reference>
<sequence length="148" mass="17969">MNEMFCKKNIEQRLHLFFHKILIKKTLTRFSVYTNFTELKKRIFQKKFLPISTTTFSCLKNILNESIEKMSKMIKKKNKNNFLDISDLLNIDFLQFFYSTEDLFLFRKMMLHKTEKLVGSKKFVDSKKNNMLRVSKVFLKIKKKKKIY</sequence>
<name>F2HI54_9CRYP</name>
<proteinExistence type="predicted"/>
<geneLocation type="nucleomorph" evidence="1"/>
<accession>F2HI54</accession>
<protein>
    <submittedName>
        <fullName evidence="1">Uncharacterized protein</fullName>
    </submittedName>
</protein>
<gene>
    <name evidence="1" type="ORF">CPARA_3gp459</name>
</gene>
<dbReference type="RefSeq" id="XP_003240015.1">
    <property type="nucleotide sequence ID" value="XM_003239967.1"/>
</dbReference>
<keyword evidence="1" id="KW-0542">Nucleomorph</keyword>
<evidence type="ECO:0000313" key="1">
    <source>
        <dbReference type="EMBL" id="AEA39117.1"/>
    </source>
</evidence>